<keyword evidence="3" id="KW-1185">Reference proteome</keyword>
<feature type="domain" description="AB hydrolase-1" evidence="1">
    <location>
        <begin position="35"/>
        <end position="272"/>
    </location>
</feature>
<organism evidence="2 3">
    <name type="scientific">Knufia peltigerae</name>
    <dbReference type="NCBI Taxonomy" id="1002370"/>
    <lineage>
        <taxon>Eukaryota</taxon>
        <taxon>Fungi</taxon>
        <taxon>Dikarya</taxon>
        <taxon>Ascomycota</taxon>
        <taxon>Pezizomycotina</taxon>
        <taxon>Eurotiomycetes</taxon>
        <taxon>Chaetothyriomycetidae</taxon>
        <taxon>Chaetothyriales</taxon>
        <taxon>Trichomeriaceae</taxon>
        <taxon>Knufia</taxon>
    </lineage>
</organism>
<dbReference type="SUPFAM" id="SSF53474">
    <property type="entry name" value="alpha/beta-Hydrolases"/>
    <property type="match status" value="1"/>
</dbReference>
<dbReference type="Pfam" id="PF00561">
    <property type="entry name" value="Abhydrolase_1"/>
    <property type="match status" value="1"/>
</dbReference>
<dbReference type="GO" id="GO:0016020">
    <property type="term" value="C:membrane"/>
    <property type="evidence" value="ECO:0007669"/>
    <property type="project" value="TreeGrafter"/>
</dbReference>
<dbReference type="InterPro" id="IPR050266">
    <property type="entry name" value="AB_hydrolase_sf"/>
</dbReference>
<dbReference type="PRINTS" id="PR00111">
    <property type="entry name" value="ABHYDROLASE"/>
</dbReference>
<dbReference type="AlphaFoldDB" id="A0AA39D0F5"/>
<dbReference type="Gene3D" id="3.40.50.1820">
    <property type="entry name" value="alpha/beta hydrolase"/>
    <property type="match status" value="1"/>
</dbReference>
<dbReference type="EMBL" id="JAPDRN010000024">
    <property type="protein sequence ID" value="KAJ9637535.1"/>
    <property type="molecule type" value="Genomic_DNA"/>
</dbReference>
<dbReference type="Proteomes" id="UP001172681">
    <property type="component" value="Unassembled WGS sequence"/>
</dbReference>
<dbReference type="InterPro" id="IPR000639">
    <property type="entry name" value="Epox_hydrolase-like"/>
</dbReference>
<dbReference type="PANTHER" id="PTHR43798:SF33">
    <property type="entry name" value="HYDROLASE, PUTATIVE (AFU_ORTHOLOGUE AFUA_2G14860)-RELATED"/>
    <property type="match status" value="1"/>
</dbReference>
<dbReference type="PRINTS" id="PR00412">
    <property type="entry name" value="EPOXHYDRLASE"/>
</dbReference>
<sequence length="285" mass="31599">MSSITAEDTGRFVTIHEDGKPLQIHYNDCGHGKETVVMLHGSGPGATGWANFHRNIESFVDAGYRVLLIDFPGWGDSDPIINSEARSFLNARVVKGVIDLLGVSKIHLVGNSMGGHSASAFTLEFPNHVGKLVLMGGGTGGISLFTPMPTEGMKQVINLYRYPTLENLKKFNDIFVYDSSSLTEDLLQLRLRNMLSREDHLKNFLKSSALNAVQYPDVTPRLPEIQVPTLIIWGRQDRVMPVDGAFRLGAGIPNSEVHLFNKCGHWAQWEHADRFNSIVIDFLKA</sequence>
<name>A0AA39D0F5_9EURO</name>
<evidence type="ECO:0000313" key="3">
    <source>
        <dbReference type="Proteomes" id="UP001172681"/>
    </source>
</evidence>
<reference evidence="2" key="1">
    <citation type="submission" date="2022-10" db="EMBL/GenBank/DDBJ databases">
        <title>Culturing micro-colonial fungi from biological soil crusts in the Mojave desert and describing Neophaeococcomyces mojavensis, and introducing the new genera and species Taxawa tesnikishii.</title>
        <authorList>
            <person name="Kurbessoian T."/>
            <person name="Stajich J.E."/>
        </authorList>
    </citation>
    <scope>NUCLEOTIDE SEQUENCE</scope>
    <source>
        <strain evidence="2">TK_35</strain>
    </source>
</reference>
<accession>A0AA39D0F5</accession>
<dbReference type="PANTHER" id="PTHR43798">
    <property type="entry name" value="MONOACYLGLYCEROL LIPASE"/>
    <property type="match status" value="1"/>
</dbReference>
<protein>
    <recommendedName>
        <fullName evidence="1">AB hydrolase-1 domain-containing protein</fullName>
    </recommendedName>
</protein>
<proteinExistence type="predicted"/>
<comment type="caution">
    <text evidence="2">The sequence shown here is derived from an EMBL/GenBank/DDBJ whole genome shotgun (WGS) entry which is preliminary data.</text>
</comment>
<gene>
    <name evidence="2" type="ORF">H2204_004684</name>
</gene>
<evidence type="ECO:0000313" key="2">
    <source>
        <dbReference type="EMBL" id="KAJ9637535.1"/>
    </source>
</evidence>
<dbReference type="InterPro" id="IPR000073">
    <property type="entry name" value="AB_hydrolase_1"/>
</dbReference>
<evidence type="ECO:0000259" key="1">
    <source>
        <dbReference type="Pfam" id="PF00561"/>
    </source>
</evidence>
<dbReference type="GO" id="GO:0003824">
    <property type="term" value="F:catalytic activity"/>
    <property type="evidence" value="ECO:0007669"/>
    <property type="project" value="InterPro"/>
</dbReference>
<dbReference type="InterPro" id="IPR029058">
    <property type="entry name" value="AB_hydrolase_fold"/>
</dbReference>